<evidence type="ECO:0000313" key="13">
    <source>
        <dbReference type="EMBL" id="PFG17507.1"/>
    </source>
</evidence>
<dbReference type="Pfam" id="PF00583">
    <property type="entry name" value="Acetyltransf_1"/>
    <property type="match status" value="1"/>
</dbReference>
<dbReference type="NCBIfam" id="TIGR00150">
    <property type="entry name" value="T6A_YjeE"/>
    <property type="match status" value="1"/>
</dbReference>
<comment type="function">
    <text evidence="10">Required for the formation of a threonylcarbamoyl group on adenosine at position 37 (t(6)A37) in tRNAs that read codons beginning with adenine. Is involved in the transfer of the threonylcarbamoyl moiety of threonylcarbamoyl-AMP (TC-AMP) to the N6 group of A37, together with TsaD and TsaB. TsaE seems to play an indirect role in the t(6)A biosynthesis pathway, possibly in regulating the core enzymatic function of TsaD.</text>
</comment>
<accession>A0A2A9CST8</accession>
<comment type="similarity">
    <text evidence="2">Belongs to the TsaE family.</text>
</comment>
<evidence type="ECO:0000256" key="7">
    <source>
        <dbReference type="ARBA" id="ARBA00022741"/>
    </source>
</evidence>
<dbReference type="EMBL" id="PDJC01000001">
    <property type="protein sequence ID" value="PFG17507.1"/>
    <property type="molecule type" value="Genomic_DNA"/>
</dbReference>
<keyword evidence="6" id="KW-0479">Metal-binding</keyword>
<dbReference type="Proteomes" id="UP000226079">
    <property type="component" value="Unassembled WGS sequence"/>
</dbReference>
<keyword evidence="14" id="KW-1185">Reference proteome</keyword>
<protein>
    <recommendedName>
        <fullName evidence="3">tRNA threonylcarbamoyladenosine biosynthesis protein TsaE</fullName>
    </recommendedName>
    <alternativeName>
        <fullName evidence="11">t(6)A37 threonylcarbamoyladenosine biosynthesis protein TsaE</fullName>
    </alternativeName>
</protein>
<dbReference type="InterPro" id="IPR027417">
    <property type="entry name" value="P-loop_NTPase"/>
</dbReference>
<gene>
    <name evidence="13" type="ORF">ATK74_2080</name>
</gene>
<keyword evidence="8" id="KW-0067">ATP-binding</keyword>
<comment type="caution">
    <text evidence="13">The sequence shown here is derived from an EMBL/GenBank/DDBJ whole genome shotgun (WGS) entry which is preliminary data.</text>
</comment>
<dbReference type="PANTHER" id="PTHR33540">
    <property type="entry name" value="TRNA THREONYLCARBAMOYLADENOSINE BIOSYNTHESIS PROTEIN TSAE"/>
    <property type="match status" value="1"/>
</dbReference>
<dbReference type="Pfam" id="PF02367">
    <property type="entry name" value="TsaE"/>
    <property type="match status" value="1"/>
</dbReference>
<dbReference type="CDD" id="cd04301">
    <property type="entry name" value="NAT_SF"/>
    <property type="match status" value="1"/>
</dbReference>
<evidence type="ECO:0000256" key="9">
    <source>
        <dbReference type="ARBA" id="ARBA00022842"/>
    </source>
</evidence>
<dbReference type="RefSeq" id="WP_098460929.1">
    <property type="nucleotide sequence ID" value="NZ_PDJC01000001.1"/>
</dbReference>
<comment type="subcellular location">
    <subcellularLocation>
        <location evidence="1">Cytoplasm</location>
    </subcellularLocation>
</comment>
<dbReference type="SUPFAM" id="SSF52540">
    <property type="entry name" value="P-loop containing nucleoside triphosphate hydrolases"/>
    <property type="match status" value="1"/>
</dbReference>
<evidence type="ECO:0000259" key="12">
    <source>
        <dbReference type="PROSITE" id="PS51186"/>
    </source>
</evidence>
<keyword evidence="5" id="KW-0819">tRNA processing</keyword>
<evidence type="ECO:0000256" key="6">
    <source>
        <dbReference type="ARBA" id="ARBA00022723"/>
    </source>
</evidence>
<name>A0A2A9CST8_9ACTN</name>
<dbReference type="GO" id="GO:0005737">
    <property type="term" value="C:cytoplasm"/>
    <property type="evidence" value="ECO:0007669"/>
    <property type="project" value="UniProtKB-SubCell"/>
</dbReference>
<keyword evidence="9" id="KW-0460">Magnesium</keyword>
<evidence type="ECO:0000256" key="5">
    <source>
        <dbReference type="ARBA" id="ARBA00022694"/>
    </source>
</evidence>
<dbReference type="PANTHER" id="PTHR33540:SF2">
    <property type="entry name" value="TRNA THREONYLCARBAMOYLADENOSINE BIOSYNTHESIS PROTEIN TSAE"/>
    <property type="match status" value="1"/>
</dbReference>
<evidence type="ECO:0000256" key="11">
    <source>
        <dbReference type="ARBA" id="ARBA00032441"/>
    </source>
</evidence>
<dbReference type="InterPro" id="IPR003442">
    <property type="entry name" value="T6A_TsaE"/>
</dbReference>
<dbReference type="InterPro" id="IPR000182">
    <property type="entry name" value="GNAT_dom"/>
</dbReference>
<proteinExistence type="inferred from homology"/>
<evidence type="ECO:0000256" key="10">
    <source>
        <dbReference type="ARBA" id="ARBA00024908"/>
    </source>
</evidence>
<evidence type="ECO:0000256" key="2">
    <source>
        <dbReference type="ARBA" id="ARBA00007599"/>
    </source>
</evidence>
<evidence type="ECO:0000313" key="14">
    <source>
        <dbReference type="Proteomes" id="UP000226079"/>
    </source>
</evidence>
<reference evidence="13 14" key="1">
    <citation type="submission" date="2017-10" db="EMBL/GenBank/DDBJ databases">
        <title>Sequencing the genomes of 1000 actinobacteria strains.</title>
        <authorList>
            <person name="Klenk H.-P."/>
        </authorList>
    </citation>
    <scope>NUCLEOTIDE SEQUENCE [LARGE SCALE GENOMIC DNA]</scope>
    <source>
        <strain evidence="13 14">DSM 15597</strain>
    </source>
</reference>
<evidence type="ECO:0000256" key="3">
    <source>
        <dbReference type="ARBA" id="ARBA00019010"/>
    </source>
</evidence>
<dbReference type="InterPro" id="IPR016181">
    <property type="entry name" value="Acyl_CoA_acyltransferase"/>
</dbReference>
<evidence type="ECO:0000256" key="1">
    <source>
        <dbReference type="ARBA" id="ARBA00004496"/>
    </source>
</evidence>
<dbReference type="PROSITE" id="PS51186">
    <property type="entry name" value="GNAT"/>
    <property type="match status" value="1"/>
</dbReference>
<keyword evidence="4" id="KW-0963">Cytoplasm</keyword>
<evidence type="ECO:0000256" key="4">
    <source>
        <dbReference type="ARBA" id="ARBA00022490"/>
    </source>
</evidence>
<feature type="domain" description="N-acetyltransferase" evidence="12">
    <location>
        <begin position="17"/>
        <end position="171"/>
    </location>
</feature>
<dbReference type="OrthoDB" id="9800307at2"/>
<dbReference type="GO" id="GO:0005524">
    <property type="term" value="F:ATP binding"/>
    <property type="evidence" value="ECO:0007669"/>
    <property type="project" value="UniProtKB-KW"/>
</dbReference>
<dbReference type="GO" id="GO:0046872">
    <property type="term" value="F:metal ion binding"/>
    <property type="evidence" value="ECO:0007669"/>
    <property type="project" value="UniProtKB-KW"/>
</dbReference>
<organism evidence="13 14">
    <name type="scientific">Propionicimonas paludicola</name>
    <dbReference type="NCBI Taxonomy" id="185243"/>
    <lineage>
        <taxon>Bacteria</taxon>
        <taxon>Bacillati</taxon>
        <taxon>Actinomycetota</taxon>
        <taxon>Actinomycetes</taxon>
        <taxon>Propionibacteriales</taxon>
        <taxon>Nocardioidaceae</taxon>
        <taxon>Propionicimonas</taxon>
    </lineage>
</organism>
<keyword evidence="7" id="KW-0547">Nucleotide-binding</keyword>
<dbReference type="GO" id="GO:0002949">
    <property type="term" value="P:tRNA threonylcarbamoyladenosine modification"/>
    <property type="evidence" value="ECO:0007669"/>
    <property type="project" value="InterPro"/>
</dbReference>
<dbReference type="AlphaFoldDB" id="A0A2A9CST8"/>
<dbReference type="Gene3D" id="3.40.630.30">
    <property type="match status" value="1"/>
</dbReference>
<dbReference type="Gene3D" id="3.40.50.300">
    <property type="entry name" value="P-loop containing nucleotide triphosphate hydrolases"/>
    <property type="match status" value="1"/>
</dbReference>
<dbReference type="SUPFAM" id="SSF55729">
    <property type="entry name" value="Acyl-CoA N-acyltransferases (Nat)"/>
    <property type="match status" value="1"/>
</dbReference>
<dbReference type="GO" id="GO:0016747">
    <property type="term" value="F:acyltransferase activity, transferring groups other than amino-acyl groups"/>
    <property type="evidence" value="ECO:0007669"/>
    <property type="project" value="InterPro"/>
</dbReference>
<evidence type="ECO:0000256" key="8">
    <source>
        <dbReference type="ARBA" id="ARBA00022840"/>
    </source>
</evidence>
<sequence>MQRTLLAESLLGDGRALQIVTAEAWNAQVLSDVILDAFGNRPVIDPPPPALAETPESVASALTDGFGVLALVDDEPAGVVIVSFDGDASGIHRVSVRPVFQRLGIASAMIAVVLESLALRGVHRVGLVARAEFPQVVAWWQRHGFVETSRQGTALQLTRELPVCVMARTAEETQDLGHRLAGLLRAGDLIIAAGDLGAGKTTLTQGIGAGLNVAGAVISPTFVLSRVHRPLADGPALVHVDAYRLGSPAELYDLDLDASAADAVTLVEWGTGIAEGLADDRLEIDIRRSLDPEDETRWIFLTPIGERWTAVRPLLEAL</sequence>